<protein>
    <submittedName>
        <fullName evidence="2">Uncharacterized protein</fullName>
    </submittedName>
</protein>
<gene>
    <name evidence="2" type="ORF">SAMN02745752_01918</name>
</gene>
<evidence type="ECO:0000313" key="2">
    <source>
        <dbReference type="EMBL" id="SFX50712.1"/>
    </source>
</evidence>
<dbReference type="RefSeq" id="WP_072326227.1">
    <property type="nucleotide sequence ID" value="NZ_FPJW01000006.1"/>
</dbReference>
<dbReference type="STRING" id="1122209.SAMN02745752_01918"/>
<name>A0A1K1XM92_9GAMM</name>
<dbReference type="OrthoDB" id="6119223at2"/>
<dbReference type="Proteomes" id="UP000182350">
    <property type="component" value="Unassembled WGS sequence"/>
</dbReference>
<evidence type="ECO:0000256" key="1">
    <source>
        <dbReference type="SAM" id="MobiDB-lite"/>
    </source>
</evidence>
<keyword evidence="3" id="KW-1185">Reference proteome</keyword>
<evidence type="ECO:0000313" key="3">
    <source>
        <dbReference type="Proteomes" id="UP000182350"/>
    </source>
</evidence>
<accession>A0A1K1XM92</accession>
<proteinExistence type="predicted"/>
<sequence>MLGKILLTALVCGLVYLVWRHQKSQLLEQGKPASGTATQNPRISRSPRPPIKRLTMGVLLVMSLGSGVWMLLDWRERHTLLEVRVINPMTGSETAYQVLKKDLQENAFVTRDGQRIRIASSERLEVQRAPRN</sequence>
<organism evidence="2 3">
    <name type="scientific">Marinospirillum alkaliphilum DSM 21637</name>
    <dbReference type="NCBI Taxonomy" id="1122209"/>
    <lineage>
        <taxon>Bacteria</taxon>
        <taxon>Pseudomonadati</taxon>
        <taxon>Pseudomonadota</taxon>
        <taxon>Gammaproteobacteria</taxon>
        <taxon>Oceanospirillales</taxon>
        <taxon>Oceanospirillaceae</taxon>
        <taxon>Marinospirillum</taxon>
    </lineage>
</organism>
<dbReference type="AlphaFoldDB" id="A0A1K1XM92"/>
<reference evidence="2 3" key="1">
    <citation type="submission" date="2016-11" db="EMBL/GenBank/DDBJ databases">
        <authorList>
            <person name="Jaros S."/>
            <person name="Januszkiewicz K."/>
            <person name="Wedrychowicz H."/>
        </authorList>
    </citation>
    <scope>NUCLEOTIDE SEQUENCE [LARGE SCALE GENOMIC DNA]</scope>
    <source>
        <strain evidence="2 3">DSM 21637</strain>
    </source>
</reference>
<feature type="region of interest" description="Disordered" evidence="1">
    <location>
        <begin position="29"/>
        <end position="48"/>
    </location>
</feature>
<dbReference type="EMBL" id="FPJW01000006">
    <property type="protein sequence ID" value="SFX50712.1"/>
    <property type="molecule type" value="Genomic_DNA"/>
</dbReference>